<dbReference type="EMBL" id="BNJF01000011">
    <property type="protein sequence ID" value="GHO51270.1"/>
    <property type="molecule type" value="Genomic_DNA"/>
</dbReference>
<dbReference type="Proteomes" id="UP000612362">
    <property type="component" value="Unassembled WGS sequence"/>
</dbReference>
<gene>
    <name evidence="1" type="ORF">KSX_94330</name>
</gene>
<protein>
    <submittedName>
        <fullName evidence="1">Uncharacterized protein</fullName>
    </submittedName>
</protein>
<organism evidence="1 2">
    <name type="scientific">Ktedonospora formicarum</name>
    <dbReference type="NCBI Taxonomy" id="2778364"/>
    <lineage>
        <taxon>Bacteria</taxon>
        <taxon>Bacillati</taxon>
        <taxon>Chloroflexota</taxon>
        <taxon>Ktedonobacteria</taxon>
        <taxon>Ktedonobacterales</taxon>
        <taxon>Ktedonobacteraceae</taxon>
        <taxon>Ktedonospora</taxon>
    </lineage>
</organism>
<name>A0A8J3IDM7_9CHLR</name>
<evidence type="ECO:0000313" key="2">
    <source>
        <dbReference type="Proteomes" id="UP000612362"/>
    </source>
</evidence>
<reference evidence="1" key="1">
    <citation type="submission" date="2020-10" db="EMBL/GenBank/DDBJ databases">
        <title>Taxonomic study of unclassified bacteria belonging to the class Ktedonobacteria.</title>
        <authorList>
            <person name="Yabe S."/>
            <person name="Wang C.M."/>
            <person name="Zheng Y."/>
            <person name="Sakai Y."/>
            <person name="Cavaletti L."/>
            <person name="Monciardini P."/>
            <person name="Donadio S."/>
        </authorList>
    </citation>
    <scope>NUCLEOTIDE SEQUENCE</scope>
    <source>
        <strain evidence="1">SOSP1-1</strain>
    </source>
</reference>
<keyword evidence="2" id="KW-1185">Reference proteome</keyword>
<dbReference type="RefSeq" id="WP_220200201.1">
    <property type="nucleotide sequence ID" value="NZ_BNJF01000011.1"/>
</dbReference>
<comment type="caution">
    <text evidence="1">The sequence shown here is derived from an EMBL/GenBank/DDBJ whole genome shotgun (WGS) entry which is preliminary data.</text>
</comment>
<evidence type="ECO:0000313" key="1">
    <source>
        <dbReference type="EMBL" id="GHO51270.1"/>
    </source>
</evidence>
<dbReference type="AlphaFoldDB" id="A0A8J3IDM7"/>
<sequence length="114" mass="12659">MRRRAAMIFTQRGFSRPRRPVTALLGSTEDAKRALAHFEAQLPELHTHLSNAAGWFEVFFVPKRSVTPELHAFLKALASLRERGQPIPDGLAQALPLKVVSLLQGTTSRASTTR</sequence>
<proteinExistence type="predicted"/>
<accession>A0A8J3IDM7</accession>